<evidence type="ECO:0000259" key="2">
    <source>
        <dbReference type="PROSITE" id="PS51819"/>
    </source>
</evidence>
<accession>A0A5M3XX39</accession>
<dbReference type="Pfam" id="PF00903">
    <property type="entry name" value="Glyoxalase"/>
    <property type="match status" value="1"/>
</dbReference>
<dbReference type="Proteomes" id="UP000377595">
    <property type="component" value="Unassembled WGS sequence"/>
</dbReference>
<dbReference type="Gene3D" id="3.10.180.10">
    <property type="entry name" value="2,3-Dihydroxybiphenyl 1,2-Dioxygenase, domain 1"/>
    <property type="match status" value="1"/>
</dbReference>
<sequence>MMGGLVRSDCSSRRQHCRPRPDGRSYHGDEEAKDIAAPVASPRGRGPSGKEIDMSVRLNHTIVAARDREETAAFLVEILGLPPATAFGPFLVVDLGNEVSLDVAGADGPVHPQHYAFLVTEEEFDQIWGRIKDRGLTFWADAFHQRPGQINTNDGGRGLYWSDPNDHNLEIITRPYGG</sequence>
<organism evidence="3 4">
    <name type="scientific">Acrocarpospora pleiomorpha</name>
    <dbReference type="NCBI Taxonomy" id="90975"/>
    <lineage>
        <taxon>Bacteria</taxon>
        <taxon>Bacillati</taxon>
        <taxon>Actinomycetota</taxon>
        <taxon>Actinomycetes</taxon>
        <taxon>Streptosporangiales</taxon>
        <taxon>Streptosporangiaceae</taxon>
        <taxon>Acrocarpospora</taxon>
    </lineage>
</organism>
<dbReference type="CDD" id="cd08351">
    <property type="entry name" value="ChaP_like"/>
    <property type="match status" value="1"/>
</dbReference>
<name>A0A5M3XX39_9ACTN</name>
<protein>
    <recommendedName>
        <fullName evidence="2">VOC domain-containing protein</fullName>
    </recommendedName>
</protein>
<dbReference type="InterPro" id="IPR037523">
    <property type="entry name" value="VOC_core"/>
</dbReference>
<feature type="region of interest" description="Disordered" evidence="1">
    <location>
        <begin position="1"/>
        <end position="52"/>
    </location>
</feature>
<comment type="caution">
    <text evidence="3">The sequence shown here is derived from an EMBL/GenBank/DDBJ whole genome shotgun (WGS) entry which is preliminary data.</text>
</comment>
<dbReference type="SUPFAM" id="SSF54593">
    <property type="entry name" value="Glyoxalase/Bleomycin resistance protein/Dihydroxybiphenyl dioxygenase"/>
    <property type="match status" value="1"/>
</dbReference>
<proteinExistence type="predicted"/>
<evidence type="ECO:0000256" key="1">
    <source>
        <dbReference type="SAM" id="MobiDB-lite"/>
    </source>
</evidence>
<gene>
    <name evidence="3" type="ORF">Aple_070300</name>
</gene>
<dbReference type="EMBL" id="BLAF01000048">
    <property type="protein sequence ID" value="GES24131.1"/>
    <property type="molecule type" value="Genomic_DNA"/>
</dbReference>
<feature type="domain" description="VOC" evidence="2">
    <location>
        <begin position="57"/>
        <end position="174"/>
    </location>
</feature>
<keyword evidence="4" id="KW-1185">Reference proteome</keyword>
<dbReference type="InterPro" id="IPR004360">
    <property type="entry name" value="Glyas_Fos-R_dOase_dom"/>
</dbReference>
<evidence type="ECO:0000313" key="4">
    <source>
        <dbReference type="Proteomes" id="UP000377595"/>
    </source>
</evidence>
<dbReference type="PROSITE" id="PS51819">
    <property type="entry name" value="VOC"/>
    <property type="match status" value="1"/>
</dbReference>
<feature type="compositionally biased region" description="Basic and acidic residues" evidence="1">
    <location>
        <begin position="19"/>
        <end position="34"/>
    </location>
</feature>
<dbReference type="InterPro" id="IPR029068">
    <property type="entry name" value="Glyas_Bleomycin-R_OHBP_Dase"/>
</dbReference>
<evidence type="ECO:0000313" key="3">
    <source>
        <dbReference type="EMBL" id="GES24131.1"/>
    </source>
</evidence>
<reference evidence="3 4" key="1">
    <citation type="submission" date="2019-10" db="EMBL/GenBank/DDBJ databases">
        <title>Whole genome shotgun sequence of Acrocarpospora pleiomorpha NBRC 16267.</title>
        <authorList>
            <person name="Ichikawa N."/>
            <person name="Kimura A."/>
            <person name="Kitahashi Y."/>
            <person name="Komaki H."/>
            <person name="Oguchi A."/>
        </authorList>
    </citation>
    <scope>NUCLEOTIDE SEQUENCE [LARGE SCALE GENOMIC DNA]</scope>
    <source>
        <strain evidence="3 4">NBRC 16267</strain>
    </source>
</reference>
<dbReference type="AlphaFoldDB" id="A0A5M3XX39"/>